<dbReference type="Gene3D" id="1.20.1290.10">
    <property type="entry name" value="AhpD-like"/>
    <property type="match status" value="1"/>
</dbReference>
<dbReference type="Proteomes" id="UP000198415">
    <property type="component" value="Unassembled WGS sequence"/>
</dbReference>
<dbReference type="AlphaFoldDB" id="A0A239CQE7"/>
<dbReference type="InterPro" id="IPR029032">
    <property type="entry name" value="AhpD-like"/>
</dbReference>
<keyword evidence="2" id="KW-1185">Reference proteome</keyword>
<dbReference type="SUPFAM" id="SSF69118">
    <property type="entry name" value="AhpD-like"/>
    <property type="match status" value="1"/>
</dbReference>
<sequence>MNRLPLLTEHTADAKQLALLEDTRRQLGRVPNLYAALANGPQALACYLALRDALTRGGVRFRLSDFLDLGQAARSYWCW</sequence>
<gene>
    <name evidence="1" type="ORF">SAMN06264365_1129</name>
</gene>
<proteinExistence type="predicted"/>
<accession>A0A239CQE7</accession>
<organism evidence="1 2">
    <name type="scientific">Actinoplanes regularis</name>
    <dbReference type="NCBI Taxonomy" id="52697"/>
    <lineage>
        <taxon>Bacteria</taxon>
        <taxon>Bacillati</taxon>
        <taxon>Actinomycetota</taxon>
        <taxon>Actinomycetes</taxon>
        <taxon>Micromonosporales</taxon>
        <taxon>Micromonosporaceae</taxon>
        <taxon>Actinoplanes</taxon>
    </lineage>
</organism>
<name>A0A239CQE7_9ACTN</name>
<dbReference type="EMBL" id="FZNR01000012">
    <property type="protein sequence ID" value="SNS21724.1"/>
    <property type="molecule type" value="Genomic_DNA"/>
</dbReference>
<protein>
    <submittedName>
        <fullName evidence="1">Uncharacterized protein</fullName>
    </submittedName>
</protein>
<evidence type="ECO:0000313" key="1">
    <source>
        <dbReference type="EMBL" id="SNS21724.1"/>
    </source>
</evidence>
<dbReference type="RefSeq" id="WP_179277307.1">
    <property type="nucleotide sequence ID" value="NZ_BOMU01000065.1"/>
</dbReference>
<reference evidence="1 2" key="1">
    <citation type="submission" date="2017-06" db="EMBL/GenBank/DDBJ databases">
        <authorList>
            <person name="Kim H.J."/>
            <person name="Triplett B.A."/>
        </authorList>
    </citation>
    <scope>NUCLEOTIDE SEQUENCE [LARGE SCALE GENOMIC DNA]</scope>
    <source>
        <strain evidence="1 2">DSM 43151</strain>
    </source>
</reference>
<evidence type="ECO:0000313" key="2">
    <source>
        <dbReference type="Proteomes" id="UP000198415"/>
    </source>
</evidence>